<comment type="caution">
    <text evidence="9">The sequence shown here is derived from an EMBL/GenBank/DDBJ whole genome shotgun (WGS) entry which is preliminary data.</text>
</comment>
<evidence type="ECO:0000313" key="9">
    <source>
        <dbReference type="EMBL" id="HJE39679.1"/>
    </source>
</evidence>
<feature type="region of interest" description="Disordered" evidence="8">
    <location>
        <begin position="1"/>
        <end position="36"/>
    </location>
</feature>
<comment type="subcellular location">
    <subcellularLocation>
        <location evidence="7">Cell membrane</location>
        <topology evidence="7">Single-pass membrane protein</topology>
    </subcellularLocation>
</comment>
<dbReference type="PANTHER" id="PTHR30518">
    <property type="entry name" value="ENDOLYTIC MUREIN TRANSGLYCOSYLASE"/>
    <property type="match status" value="1"/>
</dbReference>
<dbReference type="GO" id="GO:0008932">
    <property type="term" value="F:lytic endotransglycosylase activity"/>
    <property type="evidence" value="ECO:0007669"/>
    <property type="project" value="UniProtKB-UniRule"/>
</dbReference>
<reference evidence="9" key="1">
    <citation type="journal article" date="2021" name="PeerJ">
        <title>Extensive microbial diversity within the chicken gut microbiome revealed by metagenomics and culture.</title>
        <authorList>
            <person name="Gilroy R."/>
            <person name="Ravi A."/>
            <person name="Getino M."/>
            <person name="Pursley I."/>
            <person name="Horton D.L."/>
            <person name="Alikhan N.F."/>
            <person name="Baker D."/>
            <person name="Gharbi K."/>
            <person name="Hall N."/>
            <person name="Watson M."/>
            <person name="Adriaenssens E.M."/>
            <person name="Foster-Nyarko E."/>
            <person name="Jarju S."/>
            <person name="Secka A."/>
            <person name="Antonio M."/>
            <person name="Oren A."/>
            <person name="Chaudhuri R.R."/>
            <person name="La Ragione R."/>
            <person name="Hildebrand F."/>
            <person name="Pallen M.J."/>
        </authorList>
    </citation>
    <scope>NUCLEOTIDE SEQUENCE</scope>
    <source>
        <strain evidence="9">4100</strain>
    </source>
</reference>
<keyword evidence="3 7" id="KW-1133">Transmembrane helix</keyword>
<evidence type="ECO:0000256" key="3">
    <source>
        <dbReference type="ARBA" id="ARBA00022989"/>
    </source>
</evidence>
<proteinExistence type="inferred from homology"/>
<keyword evidence="4 7" id="KW-0472">Membrane</keyword>
<keyword evidence="5 7" id="KW-0456">Lyase</keyword>
<organism evidence="9 10">
    <name type="scientific">Candidatus Amulumruptor caecigallinarius</name>
    <dbReference type="NCBI Taxonomy" id="2109911"/>
    <lineage>
        <taxon>Bacteria</taxon>
        <taxon>Pseudomonadati</taxon>
        <taxon>Bacteroidota</taxon>
        <taxon>Bacteroidia</taxon>
        <taxon>Bacteroidales</taxon>
        <taxon>Muribaculaceae</taxon>
        <taxon>Candidatus Amulumruptor</taxon>
    </lineage>
</organism>
<feature type="transmembrane region" description="Helical" evidence="7">
    <location>
        <begin position="43"/>
        <end position="63"/>
    </location>
</feature>
<dbReference type="GO" id="GO:0071555">
    <property type="term" value="P:cell wall organization"/>
    <property type="evidence" value="ECO:0007669"/>
    <property type="project" value="UniProtKB-KW"/>
</dbReference>
<comment type="catalytic activity">
    <reaction evidence="7">
        <text>a peptidoglycan chain = a peptidoglycan chain with N-acetyl-1,6-anhydromuramyl-[peptide] at the reducing end + a peptidoglycan chain with N-acetylglucosamine at the non-reducing end.</text>
        <dbReference type="EC" id="4.2.2.29"/>
    </reaction>
</comment>
<dbReference type="Proteomes" id="UP000711407">
    <property type="component" value="Unassembled WGS sequence"/>
</dbReference>
<keyword evidence="6 7" id="KW-0961">Cell wall biogenesis/degradation</keyword>
<gene>
    <name evidence="7 9" type="primary">mltG</name>
    <name evidence="9" type="ORF">K8V47_08000</name>
</gene>
<dbReference type="NCBIfam" id="TIGR00247">
    <property type="entry name" value="endolytic transglycosylase MltG"/>
    <property type="match status" value="1"/>
</dbReference>
<dbReference type="Pfam" id="PF02618">
    <property type="entry name" value="YceG"/>
    <property type="match status" value="1"/>
</dbReference>
<dbReference type="CDD" id="cd08010">
    <property type="entry name" value="MltG_like"/>
    <property type="match status" value="1"/>
</dbReference>
<evidence type="ECO:0000256" key="6">
    <source>
        <dbReference type="ARBA" id="ARBA00023316"/>
    </source>
</evidence>
<reference evidence="9" key="2">
    <citation type="submission" date="2021-09" db="EMBL/GenBank/DDBJ databases">
        <authorList>
            <person name="Gilroy R."/>
        </authorList>
    </citation>
    <scope>NUCLEOTIDE SEQUENCE</scope>
    <source>
        <strain evidence="9">4100</strain>
    </source>
</reference>
<protein>
    <recommendedName>
        <fullName evidence="7">Endolytic murein transglycosylase</fullName>
        <ecNumber evidence="7">4.2.2.29</ecNumber>
    </recommendedName>
    <alternativeName>
        <fullName evidence="7">Peptidoglycan lytic transglycosylase</fullName>
    </alternativeName>
    <alternativeName>
        <fullName evidence="7">Peptidoglycan polymerization terminase</fullName>
    </alternativeName>
</protein>
<name>A0A921E9E9_9BACT</name>
<evidence type="ECO:0000256" key="4">
    <source>
        <dbReference type="ARBA" id="ARBA00023136"/>
    </source>
</evidence>
<accession>A0A921E9E9</accession>
<dbReference type="PANTHER" id="PTHR30518:SF2">
    <property type="entry name" value="ENDOLYTIC MUREIN TRANSGLYCOSYLASE"/>
    <property type="match status" value="1"/>
</dbReference>
<dbReference type="GO" id="GO:0009252">
    <property type="term" value="P:peptidoglycan biosynthetic process"/>
    <property type="evidence" value="ECO:0007669"/>
    <property type="project" value="UniProtKB-UniRule"/>
</dbReference>
<dbReference type="EC" id="4.2.2.29" evidence="7"/>
<dbReference type="Gene3D" id="3.30.160.60">
    <property type="entry name" value="Classic Zinc Finger"/>
    <property type="match status" value="1"/>
</dbReference>
<dbReference type="EMBL" id="DYXT01000040">
    <property type="protein sequence ID" value="HJE39679.1"/>
    <property type="molecule type" value="Genomic_DNA"/>
</dbReference>
<comment type="function">
    <text evidence="7">Functions as a peptidoglycan terminase that cleaves nascent peptidoglycan strands endolytically to terminate their elongation.</text>
</comment>
<evidence type="ECO:0000256" key="7">
    <source>
        <dbReference type="HAMAP-Rule" id="MF_02065"/>
    </source>
</evidence>
<feature type="site" description="Important for catalytic activity" evidence="7">
    <location>
        <position position="249"/>
    </location>
</feature>
<dbReference type="GO" id="GO:0005886">
    <property type="term" value="C:plasma membrane"/>
    <property type="evidence" value="ECO:0007669"/>
    <property type="project" value="UniProtKB-SubCell"/>
</dbReference>
<dbReference type="AlphaFoldDB" id="A0A921E9E9"/>
<evidence type="ECO:0000256" key="1">
    <source>
        <dbReference type="ARBA" id="ARBA00022475"/>
    </source>
</evidence>
<keyword evidence="2 7" id="KW-0812">Transmembrane</keyword>
<feature type="compositionally biased region" description="Basic residues" evidence="8">
    <location>
        <begin position="15"/>
        <end position="32"/>
    </location>
</feature>
<keyword evidence="1 7" id="KW-1003">Cell membrane</keyword>
<evidence type="ECO:0000256" key="2">
    <source>
        <dbReference type="ARBA" id="ARBA00022692"/>
    </source>
</evidence>
<sequence>MSDNQSKPEQPKAAQPKRPRRPSAPRSRRQSKQSKAVSRVNPVTWLFIGLGAVAVVVVLWLVGLDGYRGDSVRVTVPHDATASQVRDSLDVRLGKSMGKRVYTLWRLMGGTPSKAHGSYLVTRGEMALKIARNLSRGRQTPVTVTFNNIRTMPQLADKMASMLDFSSEEFLEACRTVLPPMGFSDESQYPAAFLPDSYEFYWTASAEDVVAKLAGHRNRFWTDERRDRARALGLSPVEVATVASIAEEETAKKDERPMVARLYLNRIDRGMKLQADPTVKYAIGDFSIRRITNSMLSTPSPYNTYVIKGLPPGPIRIADAATIDGVLNAPRHGYLYMCAREDFSGYHNFASDYAAHRANAARYRSELDRRGIK</sequence>
<evidence type="ECO:0000256" key="5">
    <source>
        <dbReference type="ARBA" id="ARBA00023239"/>
    </source>
</evidence>
<comment type="similarity">
    <text evidence="7">Belongs to the transglycosylase MltG family.</text>
</comment>
<evidence type="ECO:0000256" key="8">
    <source>
        <dbReference type="SAM" id="MobiDB-lite"/>
    </source>
</evidence>
<dbReference type="HAMAP" id="MF_02065">
    <property type="entry name" value="MltG"/>
    <property type="match status" value="1"/>
</dbReference>
<dbReference type="InterPro" id="IPR003770">
    <property type="entry name" value="MLTG-like"/>
</dbReference>
<evidence type="ECO:0000313" key="10">
    <source>
        <dbReference type="Proteomes" id="UP000711407"/>
    </source>
</evidence>